<proteinExistence type="inferred from homology"/>
<evidence type="ECO:0000256" key="10">
    <source>
        <dbReference type="ARBA" id="ARBA00023136"/>
    </source>
</evidence>
<evidence type="ECO:0000256" key="11">
    <source>
        <dbReference type="ARBA" id="ARBA00023303"/>
    </source>
</evidence>
<organism evidence="13 14">
    <name type="scientific">Elaeophora elaphi</name>
    <dbReference type="NCBI Taxonomy" id="1147741"/>
    <lineage>
        <taxon>Eukaryota</taxon>
        <taxon>Metazoa</taxon>
        <taxon>Ecdysozoa</taxon>
        <taxon>Nematoda</taxon>
        <taxon>Chromadorea</taxon>
        <taxon>Rhabditida</taxon>
        <taxon>Spirurina</taxon>
        <taxon>Spiruromorpha</taxon>
        <taxon>Filarioidea</taxon>
        <taxon>Onchocercidae</taxon>
        <taxon>Elaeophora</taxon>
    </lineage>
</organism>
<dbReference type="WBParaSite" id="EEL_0000573001-mRNA-1">
    <property type="protein sequence ID" value="EEL_0000573001-mRNA-1"/>
    <property type="gene ID" value="EEL_0000573001"/>
</dbReference>
<keyword evidence="4" id="KW-1003">Cell membrane</keyword>
<dbReference type="PROSITE" id="PS51013">
    <property type="entry name" value="PANNEXIN"/>
    <property type="match status" value="1"/>
</dbReference>
<evidence type="ECO:0000256" key="4">
    <source>
        <dbReference type="ARBA" id="ARBA00022475"/>
    </source>
</evidence>
<sequence length="206" mass="24268">MNVLNIVVQLYLLNRFLGMQYQLWGFGVLNDLMHGREWSISGNFPRVTFCDVIIREIGNTNRKTVQCVLMINMFNEKIFLALWFWLVALGLLTTLNLAYWTAITFIPSYSRNFVSSYLNYFFNFNWVNISDRYVNTKEISTRRFQSFRNIKLSEKELDYFLYYSAGKDAITVLHLVSDNAGEMVAADLVAELWYIHTEQKRSQKKS</sequence>
<evidence type="ECO:0000256" key="9">
    <source>
        <dbReference type="ARBA" id="ARBA00023065"/>
    </source>
</evidence>
<keyword evidence="10 12" id="KW-0472">Membrane</keyword>
<keyword evidence="6" id="KW-0303">Gap junction</keyword>
<evidence type="ECO:0000256" key="7">
    <source>
        <dbReference type="ARBA" id="ARBA00022949"/>
    </source>
</evidence>
<dbReference type="PRINTS" id="PR01262">
    <property type="entry name" value="INNEXIN"/>
</dbReference>
<name>A0A0R3RUM2_9BILA</name>
<evidence type="ECO:0000313" key="13">
    <source>
        <dbReference type="Proteomes" id="UP000050640"/>
    </source>
</evidence>
<accession>A0A0R3RUM2</accession>
<comment type="similarity">
    <text evidence="12">Belongs to the pannexin family.</text>
</comment>
<dbReference type="GO" id="GO:0005886">
    <property type="term" value="C:plasma membrane"/>
    <property type="evidence" value="ECO:0007669"/>
    <property type="project" value="UniProtKB-SubCell"/>
</dbReference>
<dbReference type="Pfam" id="PF00876">
    <property type="entry name" value="Innexin"/>
    <property type="match status" value="1"/>
</dbReference>
<keyword evidence="13" id="KW-1185">Reference proteome</keyword>
<keyword evidence="3 12" id="KW-0813">Transport</keyword>
<comment type="function">
    <text evidence="12">Structural component of the gap junctions.</text>
</comment>
<evidence type="ECO:0000313" key="14">
    <source>
        <dbReference type="WBParaSite" id="EEL_0000573001-mRNA-1"/>
    </source>
</evidence>
<evidence type="ECO:0000256" key="1">
    <source>
        <dbReference type="ARBA" id="ARBA00004610"/>
    </source>
</evidence>
<keyword evidence="9 12" id="KW-0406">Ion transport</keyword>
<dbReference type="GO" id="GO:0034220">
    <property type="term" value="P:monoatomic ion transmembrane transport"/>
    <property type="evidence" value="ECO:0007669"/>
    <property type="project" value="UniProtKB-KW"/>
</dbReference>
<dbReference type="GO" id="GO:0005921">
    <property type="term" value="C:gap junction"/>
    <property type="evidence" value="ECO:0007669"/>
    <property type="project" value="UniProtKB-SubCell"/>
</dbReference>
<feature type="transmembrane region" description="Helical" evidence="12">
    <location>
        <begin position="78"/>
        <end position="100"/>
    </location>
</feature>
<keyword evidence="5 12" id="KW-0812">Transmembrane</keyword>
<keyword evidence="7" id="KW-0965">Cell junction</keyword>
<dbReference type="AlphaFoldDB" id="A0A0R3RUM2"/>
<keyword evidence="11 12" id="KW-0407">Ion channel</keyword>
<evidence type="ECO:0000256" key="5">
    <source>
        <dbReference type="ARBA" id="ARBA00022692"/>
    </source>
</evidence>
<gene>
    <name evidence="12" type="primary">inx</name>
</gene>
<dbReference type="PANTHER" id="PTHR11893">
    <property type="entry name" value="INNEXIN"/>
    <property type="match status" value="1"/>
</dbReference>
<comment type="caution">
    <text evidence="12">Lacks conserved residue(s) required for the propagation of feature annotation.</text>
</comment>
<dbReference type="GO" id="GO:0005243">
    <property type="term" value="F:gap junction channel activity"/>
    <property type="evidence" value="ECO:0007669"/>
    <property type="project" value="TreeGrafter"/>
</dbReference>
<dbReference type="Proteomes" id="UP000050640">
    <property type="component" value="Unplaced"/>
</dbReference>
<protein>
    <recommendedName>
        <fullName evidence="12">Innexin</fullName>
    </recommendedName>
</protein>
<evidence type="ECO:0000256" key="6">
    <source>
        <dbReference type="ARBA" id="ARBA00022868"/>
    </source>
</evidence>
<evidence type="ECO:0000256" key="12">
    <source>
        <dbReference type="RuleBase" id="RU010713"/>
    </source>
</evidence>
<evidence type="ECO:0000256" key="2">
    <source>
        <dbReference type="ARBA" id="ARBA00004651"/>
    </source>
</evidence>
<reference evidence="14" key="1">
    <citation type="submission" date="2017-02" db="UniProtKB">
        <authorList>
            <consortium name="WormBaseParasite"/>
        </authorList>
    </citation>
    <scope>IDENTIFICATION</scope>
</reference>
<dbReference type="InterPro" id="IPR000990">
    <property type="entry name" value="Innexin"/>
</dbReference>
<comment type="subcellular location">
    <subcellularLocation>
        <location evidence="1">Cell junction</location>
        <location evidence="1">Gap junction</location>
    </subcellularLocation>
    <subcellularLocation>
        <location evidence="2 12">Cell membrane</location>
        <topology evidence="2 12">Multi-pass membrane protein</topology>
    </subcellularLocation>
</comment>
<dbReference type="PANTHER" id="PTHR11893:SF36">
    <property type="entry name" value="INNEXIN-5"/>
    <property type="match status" value="1"/>
</dbReference>
<evidence type="ECO:0000256" key="3">
    <source>
        <dbReference type="ARBA" id="ARBA00022448"/>
    </source>
</evidence>
<keyword evidence="8 12" id="KW-1133">Transmembrane helix</keyword>
<evidence type="ECO:0000256" key="8">
    <source>
        <dbReference type="ARBA" id="ARBA00022989"/>
    </source>
</evidence>